<dbReference type="GO" id="GO:0036297">
    <property type="term" value="P:interstrand cross-link repair"/>
    <property type="evidence" value="ECO:0007669"/>
    <property type="project" value="TreeGrafter"/>
</dbReference>
<reference evidence="7" key="1">
    <citation type="journal article" date="2018" name="Nat. Microbiol.">
        <title>Leveraging single-cell genomics to expand the fungal tree of life.</title>
        <authorList>
            <person name="Ahrendt S.R."/>
            <person name="Quandt C.A."/>
            <person name="Ciobanu D."/>
            <person name="Clum A."/>
            <person name="Salamov A."/>
            <person name="Andreopoulos B."/>
            <person name="Cheng J.F."/>
            <person name="Woyke T."/>
            <person name="Pelin A."/>
            <person name="Henrissat B."/>
            <person name="Reynolds N.K."/>
            <person name="Benny G.L."/>
            <person name="Smith M.E."/>
            <person name="James T.Y."/>
            <person name="Grigoriev I.V."/>
        </authorList>
    </citation>
    <scope>NUCLEOTIDE SEQUENCE [LARGE SCALE GENOMIC DNA]</scope>
    <source>
        <strain evidence="7">RSA 468</strain>
    </source>
</reference>
<organism evidence="6 7">
    <name type="scientific">Dimargaris cristalligena</name>
    <dbReference type="NCBI Taxonomy" id="215637"/>
    <lineage>
        <taxon>Eukaryota</taxon>
        <taxon>Fungi</taxon>
        <taxon>Fungi incertae sedis</taxon>
        <taxon>Zoopagomycota</taxon>
        <taxon>Kickxellomycotina</taxon>
        <taxon>Dimargaritomycetes</taxon>
        <taxon>Dimargaritales</taxon>
        <taxon>Dimargaritaceae</taxon>
        <taxon>Dimargaris</taxon>
    </lineage>
</organism>
<evidence type="ECO:0000256" key="5">
    <source>
        <dbReference type="ARBA" id="ARBA00093456"/>
    </source>
</evidence>
<name>A0A4V1J5W5_9FUNG</name>
<sequence length="348" mass="39158">KLPELSDEDHTTEEISTPTLIVRQLRWLDYILDPERLTNQLMEIHSAVAKELVGLFEEQSNLTVPVLDALSNLQCPVDLIDTMRQRVLERLRSADTEDLPVMIKFLFQTATSEDAIPLISRIRKNLDLASLRPPEDEAVVLAVPRGTAQPEALILDAINFGLQFHKFIRDGWLKLIAALATPESHYALDIMVLCLLYGIASTRKRVQLLLRRKLMSQQLTAAPIREALERYGRALQQQFPTLLSLTENLMRLGTQSPTIATVALDMYQACFTIFDAYFRQEVVGALVTHIGSGDSCEIDTSLAALQAITLRSPAAMRPYAIFIRGILDYIDNLNFDQVRLLFSILGLL</sequence>
<comment type="subcellular location">
    <subcellularLocation>
        <location evidence="1">Nucleus</location>
    </subcellularLocation>
</comment>
<dbReference type="AlphaFoldDB" id="A0A4V1J5W5"/>
<dbReference type="Proteomes" id="UP000268162">
    <property type="component" value="Unassembled WGS sequence"/>
</dbReference>
<dbReference type="InterPro" id="IPR016024">
    <property type="entry name" value="ARM-type_fold"/>
</dbReference>
<dbReference type="SUPFAM" id="SSF48371">
    <property type="entry name" value="ARM repeat"/>
    <property type="match status" value="1"/>
</dbReference>
<keyword evidence="2" id="KW-1017">Isopeptide bond</keyword>
<proteinExistence type="inferred from homology"/>
<dbReference type="STRING" id="215637.A0A4V1J5W5"/>
<gene>
    <name evidence="6" type="ORF">BJ085DRAFT_2545</name>
</gene>
<keyword evidence="4" id="KW-0539">Nucleus</keyword>
<dbReference type="PANTHER" id="PTHR32086">
    <property type="entry name" value="FANCONI ANEMIA GROUP D2 PROTEIN"/>
    <property type="match status" value="1"/>
</dbReference>
<protein>
    <submittedName>
        <fullName evidence="6">Fanconi anaemia protein FANCD2</fullName>
    </submittedName>
</protein>
<dbReference type="GO" id="GO:0007129">
    <property type="term" value="P:homologous chromosome pairing at meiosis"/>
    <property type="evidence" value="ECO:0007669"/>
    <property type="project" value="TreeGrafter"/>
</dbReference>
<dbReference type="GO" id="GO:0000793">
    <property type="term" value="C:condensed chromosome"/>
    <property type="evidence" value="ECO:0007669"/>
    <property type="project" value="TreeGrafter"/>
</dbReference>
<dbReference type="GO" id="GO:0031573">
    <property type="term" value="P:mitotic intra-S DNA damage checkpoint signaling"/>
    <property type="evidence" value="ECO:0007669"/>
    <property type="project" value="TreeGrafter"/>
</dbReference>
<accession>A0A4V1J5W5</accession>
<evidence type="ECO:0000256" key="3">
    <source>
        <dbReference type="ARBA" id="ARBA00022843"/>
    </source>
</evidence>
<dbReference type="GO" id="GO:0070182">
    <property type="term" value="F:DNA polymerase binding"/>
    <property type="evidence" value="ECO:0007669"/>
    <property type="project" value="TreeGrafter"/>
</dbReference>
<evidence type="ECO:0000256" key="1">
    <source>
        <dbReference type="ARBA" id="ARBA00004123"/>
    </source>
</evidence>
<evidence type="ECO:0000256" key="2">
    <source>
        <dbReference type="ARBA" id="ARBA00022499"/>
    </source>
</evidence>
<evidence type="ECO:0000313" key="6">
    <source>
        <dbReference type="EMBL" id="RKP40479.1"/>
    </source>
</evidence>
<feature type="non-terminal residue" evidence="6">
    <location>
        <position position="348"/>
    </location>
</feature>
<evidence type="ECO:0000313" key="7">
    <source>
        <dbReference type="Proteomes" id="UP000268162"/>
    </source>
</evidence>
<dbReference type="Pfam" id="PF14631">
    <property type="entry name" value="FancD2"/>
    <property type="match status" value="1"/>
</dbReference>
<feature type="non-terminal residue" evidence="6">
    <location>
        <position position="1"/>
    </location>
</feature>
<keyword evidence="7" id="KW-1185">Reference proteome</keyword>
<dbReference type="InterPro" id="IPR029448">
    <property type="entry name" value="FANCD2"/>
</dbReference>
<dbReference type="PANTHER" id="PTHR32086:SF0">
    <property type="entry name" value="FANCONI ANEMIA GROUP D2 PROTEIN"/>
    <property type="match status" value="1"/>
</dbReference>
<dbReference type="GO" id="GO:1990918">
    <property type="term" value="P:double-strand break repair involved in meiotic recombination"/>
    <property type="evidence" value="ECO:0007669"/>
    <property type="project" value="TreeGrafter"/>
</dbReference>
<evidence type="ECO:0000256" key="4">
    <source>
        <dbReference type="ARBA" id="ARBA00023242"/>
    </source>
</evidence>
<dbReference type="EMBL" id="ML002208">
    <property type="protein sequence ID" value="RKP40479.1"/>
    <property type="molecule type" value="Genomic_DNA"/>
</dbReference>
<keyword evidence="3" id="KW-0832">Ubl conjugation</keyword>
<comment type="similarity">
    <text evidence="5">Belongs to the Fanconi anemia protein FANCD2 family.</text>
</comment>
<dbReference type="GO" id="GO:0005634">
    <property type="term" value="C:nucleus"/>
    <property type="evidence" value="ECO:0007669"/>
    <property type="project" value="UniProtKB-SubCell"/>
</dbReference>